<dbReference type="AlphaFoldDB" id="A0A512M8V4"/>
<keyword evidence="9" id="KW-0902">Two-component regulatory system</keyword>
<organism evidence="14 15">
    <name type="scientific">Brevifollis gellanilyticus</name>
    <dbReference type="NCBI Taxonomy" id="748831"/>
    <lineage>
        <taxon>Bacteria</taxon>
        <taxon>Pseudomonadati</taxon>
        <taxon>Verrucomicrobiota</taxon>
        <taxon>Verrucomicrobiia</taxon>
        <taxon>Verrucomicrobiales</taxon>
        <taxon>Verrucomicrobiaceae</taxon>
    </lineage>
</organism>
<evidence type="ECO:0000256" key="4">
    <source>
        <dbReference type="ARBA" id="ARBA00022553"/>
    </source>
</evidence>
<dbReference type="Pfam" id="PF00672">
    <property type="entry name" value="HAMP"/>
    <property type="match status" value="1"/>
</dbReference>
<evidence type="ECO:0000256" key="1">
    <source>
        <dbReference type="ARBA" id="ARBA00000085"/>
    </source>
</evidence>
<sequence>MTLRRRIVSYYAVTLSVSLVLVAFLSWFEFNEQRNVVLEGGISAVLKESPLQEALEIVLLGGIPAILLGIIGGSLLMGRALRPIEELTEALEKTDISNLSQPVPRSGNGDELDRTTTVFNHMKERLGNSFTQSREFTLHASHELKTPLTILHGTLEQMMGDDATPPAQRERLTSMLEEVQRLSSIVGQLMFLAKADAGLLDAALTEVPLHDLVRDLMEDLSHLASVKGIAPVLDSCQPVAVLGDRMRLRQLLIILADNAVKHNQQDGSIRVALSRQEGKAVFRIINTGHALSRELSKRVFERFFRGDPAHGSSVEGSGLGLSIAESIAKSHHGSLNYDVLSDGRTQLTLVLPCQQ</sequence>
<dbReference type="PANTHER" id="PTHR45436:SF5">
    <property type="entry name" value="SENSOR HISTIDINE KINASE TRCS"/>
    <property type="match status" value="1"/>
</dbReference>
<dbReference type="SMART" id="SM00304">
    <property type="entry name" value="HAMP"/>
    <property type="match status" value="1"/>
</dbReference>
<dbReference type="InterPro" id="IPR003661">
    <property type="entry name" value="HisK_dim/P_dom"/>
</dbReference>
<evidence type="ECO:0000256" key="2">
    <source>
        <dbReference type="ARBA" id="ARBA00004370"/>
    </source>
</evidence>
<dbReference type="Proteomes" id="UP000321577">
    <property type="component" value="Unassembled WGS sequence"/>
</dbReference>
<dbReference type="InterPro" id="IPR050428">
    <property type="entry name" value="TCS_sensor_his_kinase"/>
</dbReference>
<evidence type="ECO:0000256" key="3">
    <source>
        <dbReference type="ARBA" id="ARBA00012438"/>
    </source>
</evidence>
<dbReference type="CDD" id="cd00082">
    <property type="entry name" value="HisKA"/>
    <property type="match status" value="1"/>
</dbReference>
<dbReference type="InterPro" id="IPR036097">
    <property type="entry name" value="HisK_dim/P_sf"/>
</dbReference>
<dbReference type="InterPro" id="IPR003594">
    <property type="entry name" value="HATPase_dom"/>
</dbReference>
<dbReference type="Gene3D" id="3.30.565.10">
    <property type="entry name" value="Histidine kinase-like ATPase, C-terminal domain"/>
    <property type="match status" value="1"/>
</dbReference>
<dbReference type="PRINTS" id="PR00344">
    <property type="entry name" value="BCTRLSENSOR"/>
</dbReference>
<dbReference type="SUPFAM" id="SSF47384">
    <property type="entry name" value="Homodimeric domain of signal transducing histidine kinase"/>
    <property type="match status" value="1"/>
</dbReference>
<feature type="transmembrane region" description="Helical" evidence="11">
    <location>
        <begin position="7"/>
        <end position="28"/>
    </location>
</feature>
<dbReference type="EMBL" id="BKAG01000015">
    <property type="protein sequence ID" value="GEP43169.1"/>
    <property type="molecule type" value="Genomic_DNA"/>
</dbReference>
<evidence type="ECO:0000256" key="10">
    <source>
        <dbReference type="ARBA" id="ARBA00023136"/>
    </source>
</evidence>
<dbReference type="PANTHER" id="PTHR45436">
    <property type="entry name" value="SENSOR HISTIDINE KINASE YKOH"/>
    <property type="match status" value="1"/>
</dbReference>
<keyword evidence="8 11" id="KW-1133">Transmembrane helix</keyword>
<comment type="catalytic activity">
    <reaction evidence="1">
        <text>ATP + protein L-histidine = ADP + protein N-phospho-L-histidine.</text>
        <dbReference type="EC" id="2.7.13.3"/>
    </reaction>
</comment>
<reference evidence="14 15" key="1">
    <citation type="submission" date="2019-07" db="EMBL/GenBank/DDBJ databases">
        <title>Whole genome shotgun sequence of Brevifollis gellanilyticus NBRC 108608.</title>
        <authorList>
            <person name="Hosoyama A."/>
            <person name="Uohara A."/>
            <person name="Ohji S."/>
            <person name="Ichikawa N."/>
        </authorList>
    </citation>
    <scope>NUCLEOTIDE SEQUENCE [LARGE SCALE GENOMIC DNA]</scope>
    <source>
        <strain evidence="14 15">NBRC 108608</strain>
    </source>
</reference>
<evidence type="ECO:0000256" key="7">
    <source>
        <dbReference type="ARBA" id="ARBA00022777"/>
    </source>
</evidence>
<protein>
    <recommendedName>
        <fullName evidence="3">histidine kinase</fullName>
        <ecNumber evidence="3">2.7.13.3</ecNumber>
    </recommendedName>
</protein>
<dbReference type="SMART" id="SM00388">
    <property type="entry name" value="HisKA"/>
    <property type="match status" value="1"/>
</dbReference>
<feature type="domain" description="Histidine kinase" evidence="12">
    <location>
        <begin position="139"/>
        <end position="355"/>
    </location>
</feature>
<gene>
    <name evidence="14" type="ORF">BGE01nite_24600</name>
</gene>
<evidence type="ECO:0000256" key="5">
    <source>
        <dbReference type="ARBA" id="ARBA00022679"/>
    </source>
</evidence>
<proteinExistence type="predicted"/>
<keyword evidence="6 11" id="KW-0812">Transmembrane</keyword>
<dbReference type="InterPro" id="IPR004358">
    <property type="entry name" value="Sig_transdc_His_kin-like_C"/>
</dbReference>
<dbReference type="Gene3D" id="6.10.340.10">
    <property type="match status" value="1"/>
</dbReference>
<dbReference type="GO" id="GO:0005886">
    <property type="term" value="C:plasma membrane"/>
    <property type="evidence" value="ECO:0007669"/>
    <property type="project" value="TreeGrafter"/>
</dbReference>
<dbReference type="GO" id="GO:0000155">
    <property type="term" value="F:phosphorelay sensor kinase activity"/>
    <property type="evidence" value="ECO:0007669"/>
    <property type="project" value="InterPro"/>
</dbReference>
<dbReference type="Pfam" id="PF02518">
    <property type="entry name" value="HATPase_c"/>
    <property type="match status" value="1"/>
</dbReference>
<evidence type="ECO:0000256" key="9">
    <source>
        <dbReference type="ARBA" id="ARBA00023012"/>
    </source>
</evidence>
<evidence type="ECO:0000256" key="6">
    <source>
        <dbReference type="ARBA" id="ARBA00022692"/>
    </source>
</evidence>
<evidence type="ECO:0000313" key="14">
    <source>
        <dbReference type="EMBL" id="GEP43169.1"/>
    </source>
</evidence>
<evidence type="ECO:0000259" key="13">
    <source>
        <dbReference type="PROSITE" id="PS50885"/>
    </source>
</evidence>
<keyword evidence="15" id="KW-1185">Reference proteome</keyword>
<dbReference type="SMART" id="SM00387">
    <property type="entry name" value="HATPase_c"/>
    <property type="match status" value="1"/>
</dbReference>
<comment type="caution">
    <text evidence="14">The sequence shown here is derived from an EMBL/GenBank/DDBJ whole genome shotgun (WGS) entry which is preliminary data.</text>
</comment>
<evidence type="ECO:0000256" key="11">
    <source>
        <dbReference type="SAM" id="Phobius"/>
    </source>
</evidence>
<dbReference type="PROSITE" id="PS50109">
    <property type="entry name" value="HIS_KIN"/>
    <property type="match status" value="1"/>
</dbReference>
<dbReference type="Pfam" id="PF00512">
    <property type="entry name" value="HisKA"/>
    <property type="match status" value="1"/>
</dbReference>
<dbReference type="PROSITE" id="PS50885">
    <property type="entry name" value="HAMP"/>
    <property type="match status" value="1"/>
</dbReference>
<accession>A0A512M8V4</accession>
<dbReference type="SUPFAM" id="SSF55874">
    <property type="entry name" value="ATPase domain of HSP90 chaperone/DNA topoisomerase II/histidine kinase"/>
    <property type="match status" value="1"/>
</dbReference>
<dbReference type="OrthoDB" id="9796330at2"/>
<feature type="domain" description="HAMP" evidence="13">
    <location>
        <begin position="78"/>
        <end position="131"/>
    </location>
</feature>
<keyword evidence="7" id="KW-0418">Kinase</keyword>
<feature type="transmembrane region" description="Helical" evidence="11">
    <location>
        <begin position="57"/>
        <end position="77"/>
    </location>
</feature>
<keyword evidence="10 11" id="KW-0472">Membrane</keyword>
<name>A0A512M8V4_9BACT</name>
<keyword evidence="5" id="KW-0808">Transferase</keyword>
<dbReference type="Gene3D" id="1.10.287.130">
    <property type="match status" value="1"/>
</dbReference>
<evidence type="ECO:0000313" key="15">
    <source>
        <dbReference type="Proteomes" id="UP000321577"/>
    </source>
</evidence>
<dbReference type="InterPro" id="IPR036890">
    <property type="entry name" value="HATPase_C_sf"/>
</dbReference>
<dbReference type="EC" id="2.7.13.3" evidence="3"/>
<dbReference type="RefSeq" id="WP_146850746.1">
    <property type="nucleotide sequence ID" value="NZ_BKAG01000015.1"/>
</dbReference>
<evidence type="ECO:0000256" key="8">
    <source>
        <dbReference type="ARBA" id="ARBA00022989"/>
    </source>
</evidence>
<keyword evidence="4" id="KW-0597">Phosphoprotein</keyword>
<dbReference type="InterPro" id="IPR003660">
    <property type="entry name" value="HAMP_dom"/>
</dbReference>
<dbReference type="InterPro" id="IPR005467">
    <property type="entry name" value="His_kinase_dom"/>
</dbReference>
<dbReference type="CDD" id="cd06225">
    <property type="entry name" value="HAMP"/>
    <property type="match status" value="1"/>
</dbReference>
<comment type="subcellular location">
    <subcellularLocation>
        <location evidence="2">Membrane</location>
    </subcellularLocation>
</comment>
<evidence type="ECO:0000259" key="12">
    <source>
        <dbReference type="PROSITE" id="PS50109"/>
    </source>
</evidence>
<dbReference type="SUPFAM" id="SSF158472">
    <property type="entry name" value="HAMP domain-like"/>
    <property type="match status" value="1"/>
</dbReference>